<proteinExistence type="predicted"/>
<reference evidence="1" key="1">
    <citation type="submission" date="2022-10" db="EMBL/GenBank/DDBJ databases">
        <title>Tapping the CABI collections for fungal endophytes: first genome assemblies for Collariella, Neodidymelliopsis, Ascochyta clinopodiicola, Didymella pomorum, Didymosphaeria variabile, Neocosmospora piperis and Neocucurbitaria cava.</title>
        <authorList>
            <person name="Hill R."/>
        </authorList>
    </citation>
    <scope>NUCLEOTIDE SEQUENCE</scope>
    <source>
        <strain evidence="1">IMI 356814</strain>
    </source>
</reference>
<dbReference type="InterPro" id="IPR021858">
    <property type="entry name" value="Fun_TF"/>
</dbReference>
<comment type="caution">
    <text evidence="1">The sequence shown here is derived from an EMBL/GenBank/DDBJ whole genome shotgun (WGS) entry which is preliminary data.</text>
</comment>
<dbReference type="OrthoDB" id="1919336at2759"/>
<name>A0A9W8YGN6_9PLEO</name>
<sequence>MEHLALSYYSESLRGLAKTLSHPKASQVANHNGVLMSVMLLYLHGCMGQGTYLDIPPHLNAAMNILTLRLLNAPLKINRPFDRLAVESVLYQVFLVSTGLWSDQKPLINFDLAFWLKAEKLLEQSIMFAGQSNSLNSPVLGVPVALFRLAIQVKEMYQNPQAYTEQALDELRSEAESWEAAVLCNQQIDQLGVNEPPNQYQRYYESASYLYALIVSLLLEQIPAFPIMHQPKSYQQTPLGQARSPPKTAASNSWQVQKGVQIIKKHQHDDNWAACYIGNWPTYTFGFFLSDPEHMDIVRHDLKRRWESTRFMQIPRFHENLESVWAVRDSALMSSLGGA</sequence>
<evidence type="ECO:0000313" key="1">
    <source>
        <dbReference type="EMBL" id="KAJ4377577.1"/>
    </source>
</evidence>
<evidence type="ECO:0000313" key="2">
    <source>
        <dbReference type="Proteomes" id="UP001140560"/>
    </source>
</evidence>
<dbReference type="AlphaFoldDB" id="A0A9W8YGN6"/>
<dbReference type="EMBL" id="JAPEUY010000001">
    <property type="protein sequence ID" value="KAJ4377577.1"/>
    <property type="molecule type" value="Genomic_DNA"/>
</dbReference>
<organism evidence="1 2">
    <name type="scientific">Neocucurbitaria cava</name>
    <dbReference type="NCBI Taxonomy" id="798079"/>
    <lineage>
        <taxon>Eukaryota</taxon>
        <taxon>Fungi</taxon>
        <taxon>Dikarya</taxon>
        <taxon>Ascomycota</taxon>
        <taxon>Pezizomycotina</taxon>
        <taxon>Dothideomycetes</taxon>
        <taxon>Pleosporomycetidae</taxon>
        <taxon>Pleosporales</taxon>
        <taxon>Pleosporineae</taxon>
        <taxon>Cucurbitariaceae</taxon>
        <taxon>Neocucurbitaria</taxon>
    </lineage>
</organism>
<protein>
    <submittedName>
        <fullName evidence="1">Uncharacterized protein</fullName>
    </submittedName>
</protein>
<gene>
    <name evidence="1" type="ORF">N0V83_000404</name>
</gene>
<dbReference type="Pfam" id="PF11951">
    <property type="entry name" value="Fungal_trans_2"/>
    <property type="match status" value="1"/>
</dbReference>
<accession>A0A9W8YGN6</accession>
<dbReference type="Proteomes" id="UP001140560">
    <property type="component" value="Unassembled WGS sequence"/>
</dbReference>
<keyword evidence="2" id="KW-1185">Reference proteome</keyword>